<organism evidence="1 2">
    <name type="scientific">Phormidium nigroviride PCC 7112</name>
    <dbReference type="NCBI Taxonomy" id="179408"/>
    <lineage>
        <taxon>Bacteria</taxon>
        <taxon>Bacillati</taxon>
        <taxon>Cyanobacteriota</taxon>
        <taxon>Cyanophyceae</taxon>
        <taxon>Oscillatoriophycideae</taxon>
        <taxon>Oscillatoriales</taxon>
        <taxon>Oscillatoriaceae</taxon>
        <taxon>Phormidium</taxon>
    </lineage>
</organism>
<reference evidence="1 2" key="1">
    <citation type="submission" date="2012-05" db="EMBL/GenBank/DDBJ databases">
        <title>Finished plasmid 4 of genome of Oscillatoria sp. PCC 7112.</title>
        <authorList>
            <consortium name="US DOE Joint Genome Institute"/>
            <person name="Gugger M."/>
            <person name="Coursin T."/>
            <person name="Rippka R."/>
            <person name="Tandeau De Marsac N."/>
            <person name="Huntemann M."/>
            <person name="Wei C.-L."/>
            <person name="Han J."/>
            <person name="Detter J.C."/>
            <person name="Han C."/>
            <person name="Tapia R."/>
            <person name="Davenport K."/>
            <person name="Daligault H."/>
            <person name="Erkkila T."/>
            <person name="Gu W."/>
            <person name="Munk A.C.C."/>
            <person name="Teshima H."/>
            <person name="Xu Y."/>
            <person name="Chain P."/>
            <person name="Chen A."/>
            <person name="Krypides N."/>
            <person name="Mavromatis K."/>
            <person name="Markowitz V."/>
            <person name="Szeto E."/>
            <person name="Ivanova N."/>
            <person name="Mikhailova N."/>
            <person name="Ovchinnikova G."/>
            <person name="Pagani I."/>
            <person name="Pati A."/>
            <person name="Goodwin L."/>
            <person name="Peters L."/>
            <person name="Pitluck S."/>
            <person name="Woyke T."/>
            <person name="Kerfeld C."/>
        </authorList>
    </citation>
    <scope>NUCLEOTIDE SEQUENCE [LARGE SCALE GENOMIC DNA]</scope>
    <source>
        <strain evidence="1 2">PCC 7112</strain>
        <plasmid evidence="1 2">pOSC7112.04</plasmid>
    </source>
</reference>
<dbReference type="GO" id="GO:0003677">
    <property type="term" value="F:DNA binding"/>
    <property type="evidence" value="ECO:0007669"/>
    <property type="project" value="InterPro"/>
</dbReference>
<dbReference type="AlphaFoldDB" id="K9VSF5"/>
<dbReference type="Proteomes" id="UP000010478">
    <property type="component" value="Plasmid pOSC7112.04"/>
</dbReference>
<dbReference type="InterPro" id="IPR010982">
    <property type="entry name" value="Lambda_DNA-bd_dom_sf"/>
</dbReference>
<dbReference type="RefSeq" id="WP_015211865.1">
    <property type="nucleotide sequence ID" value="NC_019764.1"/>
</dbReference>
<name>K9VSF5_9CYAN</name>
<dbReference type="eggNOG" id="COG3655">
    <property type="taxonomic scope" value="Bacteria"/>
</dbReference>
<sequence>MKFYEALDKTLEYYGITAKWLSEQSGLSQQMISQFRKGKQRVYSDSLEAMISSLPLEPQRYLFSLFLGDRVPVFLGMDETELAEIMDDIAEIIRKKTVLRSQSQVSGPQLAAGNWFDRSCLGRSSIG</sequence>
<evidence type="ECO:0008006" key="3">
    <source>
        <dbReference type="Google" id="ProtNLM"/>
    </source>
</evidence>
<protein>
    <recommendedName>
        <fullName evidence="3">Helix-turn-helix domain protein</fullName>
    </recommendedName>
</protein>
<accession>K9VSF5</accession>
<keyword evidence="2" id="KW-1185">Reference proteome</keyword>
<dbReference type="SUPFAM" id="SSF47413">
    <property type="entry name" value="lambda repressor-like DNA-binding domains"/>
    <property type="match status" value="1"/>
</dbReference>
<dbReference type="KEGG" id="oni:Osc7112_6915"/>
<dbReference type="EMBL" id="CP003618">
    <property type="protein sequence ID" value="AFZ10993.1"/>
    <property type="molecule type" value="Genomic_DNA"/>
</dbReference>
<dbReference type="HOGENOM" id="CLU_1968342_0_0_3"/>
<keyword evidence="1" id="KW-0614">Plasmid</keyword>
<evidence type="ECO:0000313" key="1">
    <source>
        <dbReference type="EMBL" id="AFZ10993.1"/>
    </source>
</evidence>
<proteinExistence type="predicted"/>
<evidence type="ECO:0000313" key="2">
    <source>
        <dbReference type="Proteomes" id="UP000010478"/>
    </source>
</evidence>
<gene>
    <name evidence="1" type="ORF">Osc7112_6915</name>
</gene>
<geneLocation type="plasmid" evidence="1 2">
    <name>pOSC7112.04</name>
</geneLocation>
<dbReference type="OrthoDB" id="516447at2"/>